<organism evidence="8 9">
    <name type="scientific">Hyaloscypha hepaticicola</name>
    <dbReference type="NCBI Taxonomy" id="2082293"/>
    <lineage>
        <taxon>Eukaryota</taxon>
        <taxon>Fungi</taxon>
        <taxon>Dikarya</taxon>
        <taxon>Ascomycota</taxon>
        <taxon>Pezizomycotina</taxon>
        <taxon>Leotiomycetes</taxon>
        <taxon>Helotiales</taxon>
        <taxon>Hyaloscyphaceae</taxon>
        <taxon>Hyaloscypha</taxon>
    </lineage>
</organism>
<evidence type="ECO:0000313" key="9">
    <source>
        <dbReference type="Proteomes" id="UP000235672"/>
    </source>
</evidence>
<feature type="region of interest" description="Disordered" evidence="6">
    <location>
        <begin position="1"/>
        <end position="26"/>
    </location>
</feature>
<evidence type="ECO:0000313" key="8">
    <source>
        <dbReference type="EMBL" id="PMD14282.1"/>
    </source>
</evidence>
<dbReference type="OrthoDB" id="10018191at2759"/>
<feature type="region of interest" description="Disordered" evidence="6">
    <location>
        <begin position="117"/>
        <end position="136"/>
    </location>
</feature>
<proteinExistence type="predicted"/>
<name>A0A2J6PJQ8_9HELO</name>
<dbReference type="InterPro" id="IPR007219">
    <property type="entry name" value="XnlR_reg_dom"/>
</dbReference>
<evidence type="ECO:0000256" key="6">
    <source>
        <dbReference type="SAM" id="MobiDB-lite"/>
    </source>
</evidence>
<accession>A0A2J6PJQ8</accession>
<gene>
    <name evidence="8" type="ORF">NA56DRAFT_584017</name>
</gene>
<keyword evidence="2" id="KW-0862">Zinc</keyword>
<dbReference type="PANTHER" id="PTHR47660">
    <property type="entry name" value="TRANSCRIPTION FACTOR WITH C2H2 AND ZN(2)-CYS(6) DNA BINDING DOMAIN (EUROFUNG)-RELATED-RELATED"/>
    <property type="match status" value="1"/>
</dbReference>
<evidence type="ECO:0000256" key="2">
    <source>
        <dbReference type="ARBA" id="ARBA00022833"/>
    </source>
</evidence>
<dbReference type="GO" id="GO:0008270">
    <property type="term" value="F:zinc ion binding"/>
    <property type="evidence" value="ECO:0007669"/>
    <property type="project" value="InterPro"/>
</dbReference>
<dbReference type="AlphaFoldDB" id="A0A2J6PJQ8"/>
<evidence type="ECO:0000256" key="4">
    <source>
        <dbReference type="ARBA" id="ARBA00023163"/>
    </source>
</evidence>
<keyword evidence="4" id="KW-0804">Transcription</keyword>
<evidence type="ECO:0000259" key="7">
    <source>
        <dbReference type="Pfam" id="PF04082"/>
    </source>
</evidence>
<feature type="compositionally biased region" description="Polar residues" evidence="6">
    <location>
        <begin position="8"/>
        <end position="26"/>
    </location>
</feature>
<dbReference type="GO" id="GO:0006351">
    <property type="term" value="P:DNA-templated transcription"/>
    <property type="evidence" value="ECO:0007669"/>
    <property type="project" value="InterPro"/>
</dbReference>
<dbReference type="EMBL" id="KZ613523">
    <property type="protein sequence ID" value="PMD14282.1"/>
    <property type="molecule type" value="Genomic_DNA"/>
</dbReference>
<dbReference type="PANTHER" id="PTHR47660:SF2">
    <property type="entry name" value="TRANSCRIPTION FACTOR WITH C2H2 AND ZN(2)-CYS(6) DNA BINDING DOMAIN (EUROFUNG)"/>
    <property type="match status" value="1"/>
</dbReference>
<dbReference type="CDD" id="cd12148">
    <property type="entry name" value="fungal_TF_MHR"/>
    <property type="match status" value="1"/>
</dbReference>
<feature type="domain" description="Xylanolytic transcriptional activator regulatory" evidence="7">
    <location>
        <begin position="157"/>
        <end position="365"/>
    </location>
</feature>
<reference evidence="8 9" key="1">
    <citation type="submission" date="2016-05" db="EMBL/GenBank/DDBJ databases">
        <title>A degradative enzymes factory behind the ericoid mycorrhizal symbiosis.</title>
        <authorList>
            <consortium name="DOE Joint Genome Institute"/>
            <person name="Martino E."/>
            <person name="Morin E."/>
            <person name="Grelet G."/>
            <person name="Kuo A."/>
            <person name="Kohler A."/>
            <person name="Daghino S."/>
            <person name="Barry K."/>
            <person name="Choi C."/>
            <person name="Cichocki N."/>
            <person name="Clum A."/>
            <person name="Copeland A."/>
            <person name="Hainaut M."/>
            <person name="Haridas S."/>
            <person name="Labutti K."/>
            <person name="Lindquist E."/>
            <person name="Lipzen A."/>
            <person name="Khouja H.-R."/>
            <person name="Murat C."/>
            <person name="Ohm R."/>
            <person name="Olson A."/>
            <person name="Spatafora J."/>
            <person name="Veneault-Fourrey C."/>
            <person name="Henrissat B."/>
            <person name="Grigoriev I."/>
            <person name="Martin F."/>
            <person name="Perotto S."/>
        </authorList>
    </citation>
    <scope>NUCLEOTIDE SEQUENCE [LARGE SCALE GENOMIC DNA]</scope>
    <source>
        <strain evidence="8 9">UAMH 7357</strain>
    </source>
</reference>
<keyword evidence="5" id="KW-0539">Nucleus</keyword>
<keyword evidence="9" id="KW-1185">Reference proteome</keyword>
<evidence type="ECO:0000256" key="5">
    <source>
        <dbReference type="ARBA" id="ARBA00023242"/>
    </source>
</evidence>
<keyword evidence="3" id="KW-0805">Transcription regulation</keyword>
<sequence length="661" mass="73468">MARENRRPSTLASEGHNSIRNPSSPSVLIPTERFAKVERCWPNRYSNPLRLMPTLWWDAALKPEDNIFSNGNLSPEAMEQNRQCGSRWGLDEDCRERLQRMFVTLGPMGFDSRPAAFASPENFSTPSEGRSVDRAESANNDIVPTSFPPAEIFDIGLDLYFRQFHPLMPFIHTPTFCPKTAPTSVLFIMCLIGLTILQTKGATAFVRQTFSKALEQVCSELMSPPQTRGEGKRLEQLSSLASAVLILHLSEMTGEKSHPTQCQMIYTNVITTAQSNGLFCARDGQLLNDELFNQIPDLEARWKAWSKIECAKRLIVCLTMVDTWYSAVLHTSPIMRTDDIQIVLPCDAALFQAPTAMKWAQLISKGHQCCMPSVGLFSDHMSLPELNVTIEPLGMNGILSMVRMRISEDFHRLLSGTHARASQQCFVPCRTYSSDPRAKSTPCLVVQIIKVYIQVLTNMNPNCMVLWHNMCIMLTADIQLFEMGAGCSGAAAARQALDDIAVWTQTPSARRACLHAAQTFKLMSNRRASDGDPFHASSGLFISALILGLYVFMIPPSTHPLSPSFDLIDDVDWDAVGSEGLTDSVNVNGEGDAAVNFIRNGGGICFDGVVHSPGYEAARRILLDYARLLEDIGRWRVRTNQFSRVLRIMSDALVDVEMSGQ</sequence>
<protein>
    <recommendedName>
        <fullName evidence="7">Xylanolytic transcriptional activator regulatory domain-containing protein</fullName>
    </recommendedName>
</protein>
<dbReference type="Proteomes" id="UP000235672">
    <property type="component" value="Unassembled WGS sequence"/>
</dbReference>
<dbReference type="GO" id="GO:0003677">
    <property type="term" value="F:DNA binding"/>
    <property type="evidence" value="ECO:0007669"/>
    <property type="project" value="InterPro"/>
</dbReference>
<dbReference type="STRING" id="1745343.A0A2J6PJQ8"/>
<evidence type="ECO:0000256" key="1">
    <source>
        <dbReference type="ARBA" id="ARBA00022723"/>
    </source>
</evidence>
<keyword evidence="1" id="KW-0479">Metal-binding</keyword>
<evidence type="ECO:0000256" key="3">
    <source>
        <dbReference type="ARBA" id="ARBA00023015"/>
    </source>
</evidence>
<dbReference type="Pfam" id="PF04082">
    <property type="entry name" value="Fungal_trans"/>
    <property type="match status" value="1"/>
</dbReference>